<feature type="compositionally biased region" description="Basic and acidic residues" evidence="1">
    <location>
        <begin position="48"/>
        <end position="62"/>
    </location>
</feature>
<evidence type="ECO:0000313" key="3">
    <source>
        <dbReference type="EMBL" id="MFC4803626.1"/>
    </source>
</evidence>
<feature type="compositionally biased region" description="Basic and acidic residues" evidence="1">
    <location>
        <begin position="25"/>
        <end position="36"/>
    </location>
</feature>
<proteinExistence type="predicted"/>
<dbReference type="InterPro" id="IPR050553">
    <property type="entry name" value="Thioredoxin_ResA/DsbE_sf"/>
</dbReference>
<protein>
    <submittedName>
        <fullName evidence="3">Redoxin domain-containing protein</fullName>
    </submittedName>
</protein>
<dbReference type="InterPro" id="IPR013766">
    <property type="entry name" value="Thioredoxin_domain"/>
</dbReference>
<dbReference type="SUPFAM" id="SSF52833">
    <property type="entry name" value="Thioredoxin-like"/>
    <property type="match status" value="1"/>
</dbReference>
<dbReference type="PROSITE" id="PS51257">
    <property type="entry name" value="PROKAR_LIPOPROTEIN"/>
    <property type="match status" value="1"/>
</dbReference>
<dbReference type="PANTHER" id="PTHR42852">
    <property type="entry name" value="THIOL:DISULFIDE INTERCHANGE PROTEIN DSBE"/>
    <property type="match status" value="1"/>
</dbReference>
<dbReference type="InterPro" id="IPR036249">
    <property type="entry name" value="Thioredoxin-like_sf"/>
</dbReference>
<sequence>MKRLQKTVAIMGMMALVLTGCSQGESKDKMENKDATAMEQSAEMMSEDNMKEGSMEGDAMKGDAMEGDAMKEGSMEGDAMKGDTMKGDTMKGDTMKGDAMKGDAMKDKGMKDGAMHGASMKDKEMKDKKTEDKKMAKSEKRNDGEVAPDFSLKDMEGNTYTLSEQGGKKVYVKFWASWCSICLSGLEELNTLAGEDNDFEIVTVVAPGKNGEKSKEEFIKWFNTLGYSNIKVLFDETGDTIDTYMVRAYPISAMVGTDGVLVSLAPGHLSSEQITKAFEQVK</sequence>
<feature type="compositionally biased region" description="Basic and acidic residues" evidence="1">
    <location>
        <begin position="74"/>
        <end position="144"/>
    </location>
</feature>
<evidence type="ECO:0000313" key="4">
    <source>
        <dbReference type="Proteomes" id="UP001595916"/>
    </source>
</evidence>
<gene>
    <name evidence="3" type="ORF">ACFO4R_00885</name>
</gene>
<dbReference type="Pfam" id="PF00578">
    <property type="entry name" value="AhpC-TSA"/>
    <property type="match status" value="1"/>
</dbReference>
<keyword evidence="4" id="KW-1185">Reference proteome</keyword>
<feature type="domain" description="Thioredoxin" evidence="2">
    <location>
        <begin position="141"/>
        <end position="282"/>
    </location>
</feature>
<dbReference type="InterPro" id="IPR000866">
    <property type="entry name" value="AhpC/TSA"/>
</dbReference>
<dbReference type="PROSITE" id="PS51352">
    <property type="entry name" value="THIOREDOXIN_2"/>
    <property type="match status" value="1"/>
</dbReference>
<dbReference type="CDD" id="cd02966">
    <property type="entry name" value="TlpA_like_family"/>
    <property type="match status" value="1"/>
</dbReference>
<feature type="region of interest" description="Disordered" evidence="1">
    <location>
        <begin position="74"/>
        <end position="150"/>
    </location>
</feature>
<dbReference type="Gene3D" id="3.40.30.10">
    <property type="entry name" value="Glutaredoxin"/>
    <property type="match status" value="1"/>
</dbReference>
<dbReference type="Proteomes" id="UP001595916">
    <property type="component" value="Unassembled WGS sequence"/>
</dbReference>
<name>A0ABV9QIW3_9FIRM</name>
<evidence type="ECO:0000259" key="2">
    <source>
        <dbReference type="PROSITE" id="PS51352"/>
    </source>
</evidence>
<feature type="region of interest" description="Disordered" evidence="1">
    <location>
        <begin position="24"/>
        <end position="62"/>
    </location>
</feature>
<accession>A0ABV9QIW3</accession>
<comment type="caution">
    <text evidence="3">The sequence shown here is derived from an EMBL/GenBank/DDBJ whole genome shotgun (WGS) entry which is preliminary data.</text>
</comment>
<evidence type="ECO:0000256" key="1">
    <source>
        <dbReference type="SAM" id="MobiDB-lite"/>
    </source>
</evidence>
<dbReference type="PANTHER" id="PTHR42852:SF16">
    <property type="entry name" value="THIOL:DISULFIDE INTERCHANGE PROTEIN TLPA"/>
    <property type="match status" value="1"/>
</dbReference>
<dbReference type="EMBL" id="JBHSHL010000003">
    <property type="protein sequence ID" value="MFC4803626.1"/>
    <property type="molecule type" value="Genomic_DNA"/>
</dbReference>
<organism evidence="3 4">
    <name type="scientific">Filifactor villosus</name>
    <dbReference type="NCBI Taxonomy" id="29374"/>
    <lineage>
        <taxon>Bacteria</taxon>
        <taxon>Bacillati</taxon>
        <taxon>Bacillota</taxon>
        <taxon>Clostridia</taxon>
        <taxon>Peptostreptococcales</taxon>
        <taxon>Filifactoraceae</taxon>
        <taxon>Filifactor</taxon>
    </lineage>
</organism>
<dbReference type="RefSeq" id="WP_379787072.1">
    <property type="nucleotide sequence ID" value="NZ_JBHSHL010000003.1"/>
</dbReference>
<reference evidence="4" key="1">
    <citation type="journal article" date="2019" name="Int. J. Syst. Evol. Microbiol.">
        <title>The Global Catalogue of Microorganisms (GCM) 10K type strain sequencing project: providing services to taxonomists for standard genome sequencing and annotation.</title>
        <authorList>
            <consortium name="The Broad Institute Genomics Platform"/>
            <consortium name="The Broad Institute Genome Sequencing Center for Infectious Disease"/>
            <person name="Wu L."/>
            <person name="Ma J."/>
        </authorList>
    </citation>
    <scope>NUCLEOTIDE SEQUENCE [LARGE SCALE GENOMIC DNA]</scope>
    <source>
        <strain evidence="4">CCUG 46385</strain>
    </source>
</reference>